<evidence type="ECO:0000256" key="1">
    <source>
        <dbReference type="SAM" id="MobiDB-lite"/>
    </source>
</evidence>
<feature type="region of interest" description="Disordered" evidence="1">
    <location>
        <begin position="65"/>
        <end position="99"/>
    </location>
</feature>
<accession>A0A2D4K4F2</accession>
<organism evidence="2">
    <name type="scientific">Micrurus paraensis</name>
    <dbReference type="NCBI Taxonomy" id="1970185"/>
    <lineage>
        <taxon>Eukaryota</taxon>
        <taxon>Metazoa</taxon>
        <taxon>Chordata</taxon>
        <taxon>Craniata</taxon>
        <taxon>Vertebrata</taxon>
        <taxon>Euteleostomi</taxon>
        <taxon>Lepidosauria</taxon>
        <taxon>Squamata</taxon>
        <taxon>Bifurcata</taxon>
        <taxon>Unidentata</taxon>
        <taxon>Episquamata</taxon>
        <taxon>Toxicofera</taxon>
        <taxon>Serpentes</taxon>
        <taxon>Colubroidea</taxon>
        <taxon>Elapidae</taxon>
        <taxon>Elapinae</taxon>
        <taxon>Micrurus</taxon>
    </lineage>
</organism>
<dbReference type="AlphaFoldDB" id="A0A2D4K4F2"/>
<reference evidence="2" key="1">
    <citation type="submission" date="2017-07" db="EMBL/GenBank/DDBJ databases">
        <authorList>
            <person name="Mikheyev A."/>
            <person name="Grau M."/>
        </authorList>
    </citation>
    <scope>NUCLEOTIDE SEQUENCE</scope>
    <source>
        <tissue evidence="2">Venom_gland</tissue>
    </source>
</reference>
<protein>
    <submittedName>
        <fullName evidence="2">Uncharacterized protein</fullName>
    </submittedName>
</protein>
<reference evidence="2" key="2">
    <citation type="submission" date="2017-11" db="EMBL/GenBank/DDBJ databases">
        <title>Coralsnake Venomics: Analyses of Venom Gland Transcriptomes and Proteomes of Six Brazilian Taxa.</title>
        <authorList>
            <person name="Aird S.D."/>
            <person name="Jorge da Silva N."/>
            <person name="Qiu L."/>
            <person name="Villar-Briones A."/>
            <person name="Aparecida-Saddi V."/>
            <person name="Campos-Telles M.P."/>
            <person name="Grau M."/>
            <person name="Mikheyev A.S."/>
        </authorList>
    </citation>
    <scope>NUCLEOTIDE SEQUENCE</scope>
    <source>
        <tissue evidence="2">Venom_gland</tissue>
    </source>
</reference>
<dbReference type="EMBL" id="IACL01030304">
    <property type="protein sequence ID" value="LAB03610.1"/>
    <property type="molecule type" value="Transcribed_RNA"/>
</dbReference>
<name>A0A2D4K4F2_9SAUR</name>
<evidence type="ECO:0000313" key="2">
    <source>
        <dbReference type="EMBL" id="LAB03610.1"/>
    </source>
</evidence>
<sequence>MKTKAQNDLRFAVNFNNKKVIYKNIKKLKEIISPLIVGDGKEVTGSREKAELLKSFFVSIFTQKEKNNPNSQKQSCKRQIRNTNQNRQEISKRTPIHSR</sequence>
<proteinExistence type="predicted"/>